<dbReference type="InterPro" id="IPR006674">
    <property type="entry name" value="HD_domain"/>
</dbReference>
<gene>
    <name evidence="2" type="ORF">ACFQKD_08220</name>
</gene>
<dbReference type="Gene3D" id="1.10.3210.10">
    <property type="entry name" value="Hypothetical protein af1432"/>
    <property type="match status" value="1"/>
</dbReference>
<dbReference type="Pfam" id="PF01966">
    <property type="entry name" value="HD"/>
    <property type="match status" value="1"/>
</dbReference>
<sequence length="479" mass="53275">MSTRRVKDPVHGYIELDEELVERVVDTRTFQRLRHVRQLSATYLVYPGATHTRFEHSLGVYHLATTVFESLRSQSYFRDGVGEAELDDIQRTLACAALLHDVGHTPLSHVGERHLDAAALRDRLAALGLAERFERVGVAPEGDSGWEHPYPIRTAAPHELLSCVVVLERFAEPLCAMDVDPFEVCAQVLGWSLAYEAGGRWQHGVAAQLLHSPVDVDRLDYIIRDDRMTGADVLGVDTDRMLAAYTAHPDAGLALSEQALSTVGNYLEGRVSLYMWVTQHHKSVYANVLVGRLLDELAAAEDDPLFPVDGVVDGWLTDHTAMERLRRAAADPPTEAFAALYDRFRSRDFAESCWKHRLGYADVIAPETNEGVVAYSEWLVGDADRLEAVLTEALVVPSHEVWIERSYVPEYEPEELADIPLAHNGRVQPLSDHGLYGGREFDRSVPFVYVPAGHVDRAVDVLNDRYVAEVGVGVPTAGR</sequence>
<name>A0ABD5X171_9EURY</name>
<dbReference type="InterPro" id="IPR050135">
    <property type="entry name" value="dGTPase-like"/>
</dbReference>
<dbReference type="Proteomes" id="UP001596388">
    <property type="component" value="Unassembled WGS sequence"/>
</dbReference>
<dbReference type="PANTHER" id="PTHR11373:SF4">
    <property type="entry name" value="DEOXYNUCLEOSIDE TRIPHOSPHATE TRIPHOSPHOHYDROLASE SAMHD1"/>
    <property type="match status" value="1"/>
</dbReference>
<comment type="caution">
    <text evidence="2">The sequence shown here is derived from an EMBL/GenBank/DDBJ whole genome shotgun (WGS) entry which is preliminary data.</text>
</comment>
<dbReference type="GeneID" id="79268805"/>
<dbReference type="EMBL" id="JBHTAG010000003">
    <property type="protein sequence ID" value="MFC7097287.1"/>
    <property type="molecule type" value="Genomic_DNA"/>
</dbReference>
<dbReference type="AlphaFoldDB" id="A0ABD5X171"/>
<dbReference type="PANTHER" id="PTHR11373">
    <property type="entry name" value="DEOXYNUCLEOSIDE TRIPHOSPHATE TRIPHOSPHOHYDROLASE"/>
    <property type="match status" value="1"/>
</dbReference>
<dbReference type="SMART" id="SM00471">
    <property type="entry name" value="HDc"/>
    <property type="match status" value="1"/>
</dbReference>
<protein>
    <submittedName>
        <fullName evidence="2">HD domain-containing protein</fullName>
    </submittedName>
</protein>
<feature type="domain" description="HD/PDEase" evidence="1">
    <location>
        <begin position="49"/>
        <end position="231"/>
    </location>
</feature>
<accession>A0ABD5X171</accession>
<organism evidence="2 3">
    <name type="scientific">Halobaculum marinum</name>
    <dbReference type="NCBI Taxonomy" id="3031996"/>
    <lineage>
        <taxon>Archaea</taxon>
        <taxon>Methanobacteriati</taxon>
        <taxon>Methanobacteriota</taxon>
        <taxon>Stenosarchaea group</taxon>
        <taxon>Halobacteria</taxon>
        <taxon>Halobacteriales</taxon>
        <taxon>Haloferacaceae</taxon>
        <taxon>Halobaculum</taxon>
    </lineage>
</organism>
<evidence type="ECO:0000313" key="3">
    <source>
        <dbReference type="Proteomes" id="UP001596388"/>
    </source>
</evidence>
<dbReference type="RefSeq" id="WP_276238235.1">
    <property type="nucleotide sequence ID" value="NZ_CP119989.1"/>
</dbReference>
<dbReference type="SUPFAM" id="SSF109604">
    <property type="entry name" value="HD-domain/PDEase-like"/>
    <property type="match status" value="1"/>
</dbReference>
<evidence type="ECO:0000259" key="1">
    <source>
        <dbReference type="SMART" id="SM00471"/>
    </source>
</evidence>
<dbReference type="InterPro" id="IPR003607">
    <property type="entry name" value="HD/PDEase_dom"/>
</dbReference>
<reference evidence="2 3" key="1">
    <citation type="journal article" date="2019" name="Int. J. Syst. Evol. Microbiol.">
        <title>The Global Catalogue of Microorganisms (GCM) 10K type strain sequencing project: providing services to taxonomists for standard genome sequencing and annotation.</title>
        <authorList>
            <consortium name="The Broad Institute Genomics Platform"/>
            <consortium name="The Broad Institute Genome Sequencing Center for Infectious Disease"/>
            <person name="Wu L."/>
            <person name="Ma J."/>
        </authorList>
    </citation>
    <scope>NUCLEOTIDE SEQUENCE [LARGE SCALE GENOMIC DNA]</scope>
    <source>
        <strain evidence="2 3">DT55</strain>
    </source>
</reference>
<proteinExistence type="predicted"/>
<dbReference type="CDD" id="cd00077">
    <property type="entry name" value="HDc"/>
    <property type="match status" value="1"/>
</dbReference>
<evidence type="ECO:0000313" key="2">
    <source>
        <dbReference type="EMBL" id="MFC7097287.1"/>
    </source>
</evidence>
<keyword evidence="3" id="KW-1185">Reference proteome</keyword>